<name>A0A2Z6LXI3_TRISU</name>
<dbReference type="OrthoDB" id="2687058at2759"/>
<gene>
    <name evidence="1" type="ORF">TSUD_336760</name>
</gene>
<reference evidence="2" key="1">
    <citation type="journal article" date="2017" name="Front. Plant Sci.">
        <title>Climate Clever Clovers: New Paradigm to Reduce the Environmental Footprint of Ruminants by Breeding Low Methanogenic Forages Utilizing Haplotype Variation.</title>
        <authorList>
            <person name="Kaur P."/>
            <person name="Appels R."/>
            <person name="Bayer P.E."/>
            <person name="Keeble-Gagnere G."/>
            <person name="Wang J."/>
            <person name="Hirakawa H."/>
            <person name="Shirasawa K."/>
            <person name="Vercoe P."/>
            <person name="Stefanova K."/>
            <person name="Durmic Z."/>
            <person name="Nichols P."/>
            <person name="Revell C."/>
            <person name="Isobe S.N."/>
            <person name="Edwards D."/>
            <person name="Erskine W."/>
        </authorList>
    </citation>
    <scope>NUCLEOTIDE SEQUENCE [LARGE SCALE GENOMIC DNA]</scope>
    <source>
        <strain evidence="2">cv. Daliak</strain>
    </source>
</reference>
<sequence>MHEDICHAAEEKRVIMIVSHPSADIGGWKLDENAMEMFRSKCDETVKYIGKGNDNVVEEVIALGESADYDLIVIGKGRFPSTMVAGTSRVGSRAYRVRSHRRHSSNILNRSQDEDAPMYKVKVDDENVAEVPSDRHEIRSL</sequence>
<accession>A0A2Z6LXI3</accession>
<organism evidence="1 2">
    <name type="scientific">Trifolium subterraneum</name>
    <name type="common">Subterranean clover</name>
    <dbReference type="NCBI Taxonomy" id="3900"/>
    <lineage>
        <taxon>Eukaryota</taxon>
        <taxon>Viridiplantae</taxon>
        <taxon>Streptophyta</taxon>
        <taxon>Embryophyta</taxon>
        <taxon>Tracheophyta</taxon>
        <taxon>Spermatophyta</taxon>
        <taxon>Magnoliopsida</taxon>
        <taxon>eudicotyledons</taxon>
        <taxon>Gunneridae</taxon>
        <taxon>Pentapetalae</taxon>
        <taxon>rosids</taxon>
        <taxon>fabids</taxon>
        <taxon>Fabales</taxon>
        <taxon>Fabaceae</taxon>
        <taxon>Papilionoideae</taxon>
        <taxon>50 kb inversion clade</taxon>
        <taxon>NPAAA clade</taxon>
        <taxon>Hologalegina</taxon>
        <taxon>IRL clade</taxon>
        <taxon>Trifolieae</taxon>
        <taxon>Trifolium</taxon>
    </lineage>
</organism>
<evidence type="ECO:0000313" key="2">
    <source>
        <dbReference type="Proteomes" id="UP000242715"/>
    </source>
</evidence>
<evidence type="ECO:0000313" key="1">
    <source>
        <dbReference type="EMBL" id="GAU23028.1"/>
    </source>
</evidence>
<protein>
    <submittedName>
        <fullName evidence="1">Uncharacterized protein</fullName>
    </submittedName>
</protein>
<dbReference type="AlphaFoldDB" id="A0A2Z6LXI3"/>
<dbReference type="Proteomes" id="UP000242715">
    <property type="component" value="Unassembled WGS sequence"/>
</dbReference>
<dbReference type="EMBL" id="DF973262">
    <property type="protein sequence ID" value="GAU23028.1"/>
    <property type="molecule type" value="Genomic_DNA"/>
</dbReference>
<proteinExistence type="predicted"/>
<keyword evidence="2" id="KW-1185">Reference proteome</keyword>